<dbReference type="InterPro" id="IPR018188">
    <property type="entry name" value="RNase_T2_His_AS_1"/>
</dbReference>
<evidence type="ECO:0000256" key="4">
    <source>
        <dbReference type="SAM" id="SignalP"/>
    </source>
</evidence>
<dbReference type="PROSITE" id="PS00530">
    <property type="entry name" value="RNASE_T2_1"/>
    <property type="match status" value="1"/>
</dbReference>
<dbReference type="Pfam" id="PF00445">
    <property type="entry name" value="Ribonuclease_T2"/>
    <property type="match status" value="1"/>
</dbReference>
<feature type="signal peptide" evidence="4">
    <location>
        <begin position="1"/>
        <end position="30"/>
    </location>
</feature>
<gene>
    <name evidence="5" type="ORF">AX760_09715</name>
</gene>
<feature type="chain" id="PRO_5024910637" evidence="4">
    <location>
        <begin position="31"/>
        <end position="269"/>
    </location>
</feature>
<dbReference type="GO" id="GO:0003723">
    <property type="term" value="F:RNA binding"/>
    <property type="evidence" value="ECO:0007669"/>
    <property type="project" value="InterPro"/>
</dbReference>
<proteinExistence type="inferred from homology"/>
<dbReference type="CDD" id="cd01062">
    <property type="entry name" value="RNase_T2_prok"/>
    <property type="match status" value="1"/>
</dbReference>
<dbReference type="AlphaFoldDB" id="A0A657LXL0"/>
<evidence type="ECO:0000313" key="5">
    <source>
        <dbReference type="EMBL" id="OJG00739.1"/>
    </source>
</evidence>
<dbReference type="SUPFAM" id="SSF55895">
    <property type="entry name" value="Ribonuclease Rh-like"/>
    <property type="match status" value="1"/>
</dbReference>
<keyword evidence="6" id="KW-1185">Reference proteome</keyword>
<dbReference type="InterPro" id="IPR036430">
    <property type="entry name" value="RNase_T2-like_sf"/>
</dbReference>
<accession>A0A657LXL0</accession>
<comment type="similarity">
    <text evidence="1 2">Belongs to the RNase T2 family.</text>
</comment>
<dbReference type="Gene3D" id="3.90.730.10">
    <property type="entry name" value="Ribonuclease T2-like"/>
    <property type="match status" value="1"/>
</dbReference>
<organism evidence="5 6">
    <name type="scientific">Pararhizobium antarcticum</name>
    <dbReference type="NCBI Taxonomy" id="1798805"/>
    <lineage>
        <taxon>Bacteria</taxon>
        <taxon>Pseudomonadati</taxon>
        <taxon>Pseudomonadota</taxon>
        <taxon>Alphaproteobacteria</taxon>
        <taxon>Hyphomicrobiales</taxon>
        <taxon>Rhizobiaceae</taxon>
        <taxon>Rhizobium/Agrobacterium group</taxon>
        <taxon>Pararhizobium</taxon>
    </lineage>
</organism>
<sequence length="269" mass="29518">MVRRLLPVTRTKALRFFSAGLLLAAAAALAACDNGEQAKAPDQARPHQTKATTEQTQREQIQTHKPVPSSIPATNDVPLGTGFDYYVLSLSWSPTWCAGNDAAGRTEQCAADASNGFIVHGLWPQNEKGFPEYCQTREPDRVPERLGRSLFDMMPSMGLIGHQWRKHGSCSGLRQAAYFAVVRAARQKLKIPPALQTVDRPRQAETGAIEMAFIAANPGLRANAIAVTCEGQYLEEVRICYNKDLSFRPCPEVDARSCRRKSVTVPPAP</sequence>
<evidence type="ECO:0000256" key="2">
    <source>
        <dbReference type="RuleBase" id="RU004328"/>
    </source>
</evidence>
<protein>
    <submittedName>
        <fullName evidence="5">Ribonuclease T(2)</fullName>
    </submittedName>
</protein>
<dbReference type="PROSITE" id="PS51257">
    <property type="entry name" value="PROKAR_LIPOPROTEIN"/>
    <property type="match status" value="1"/>
</dbReference>
<comment type="caution">
    <text evidence="5">The sequence shown here is derived from an EMBL/GenBank/DDBJ whole genome shotgun (WGS) entry which is preliminary data.</text>
</comment>
<dbReference type="Proteomes" id="UP000182661">
    <property type="component" value="Unassembled WGS sequence"/>
</dbReference>
<feature type="region of interest" description="Disordered" evidence="3">
    <location>
        <begin position="37"/>
        <end position="73"/>
    </location>
</feature>
<reference evidence="5 6" key="1">
    <citation type="submission" date="2016-02" db="EMBL/GenBank/DDBJ databases">
        <title>Genome sequencing of a beta-galactosidase producing bacteria Rhizobium sp. 59.</title>
        <authorList>
            <person name="Wang D."/>
            <person name="Kot W."/>
            <person name="Qin Y."/>
            <person name="Hansen L."/>
            <person name="Naqvi K."/>
            <person name="Rensing C."/>
        </authorList>
    </citation>
    <scope>NUCLEOTIDE SEQUENCE [LARGE SCALE GENOMIC DNA]</scope>
    <source>
        <strain evidence="5 6">59</strain>
    </source>
</reference>
<keyword evidence="4" id="KW-0732">Signal</keyword>
<evidence type="ECO:0000256" key="3">
    <source>
        <dbReference type="SAM" id="MobiDB-lite"/>
    </source>
</evidence>
<name>A0A657LXL0_9HYPH</name>
<evidence type="ECO:0000313" key="6">
    <source>
        <dbReference type="Proteomes" id="UP000182661"/>
    </source>
</evidence>
<dbReference type="InterPro" id="IPR001568">
    <property type="entry name" value="RNase_T2-like"/>
</dbReference>
<evidence type="ECO:0000256" key="1">
    <source>
        <dbReference type="ARBA" id="ARBA00007469"/>
    </source>
</evidence>
<dbReference type="PANTHER" id="PTHR11240:SF22">
    <property type="entry name" value="RIBONUCLEASE T2"/>
    <property type="match status" value="1"/>
</dbReference>
<dbReference type="InterPro" id="IPR039378">
    <property type="entry name" value="RNase_T2_prok"/>
</dbReference>
<dbReference type="EMBL" id="LSRP01000013">
    <property type="protein sequence ID" value="OJG00739.1"/>
    <property type="molecule type" value="Genomic_DNA"/>
</dbReference>
<dbReference type="PANTHER" id="PTHR11240">
    <property type="entry name" value="RIBONUCLEASE T2"/>
    <property type="match status" value="1"/>
</dbReference>
<dbReference type="GO" id="GO:0006401">
    <property type="term" value="P:RNA catabolic process"/>
    <property type="evidence" value="ECO:0007669"/>
    <property type="project" value="UniProtKB-ARBA"/>
</dbReference>
<dbReference type="GO" id="GO:0033897">
    <property type="term" value="F:ribonuclease T2 activity"/>
    <property type="evidence" value="ECO:0007669"/>
    <property type="project" value="InterPro"/>
</dbReference>